<accession>A0ABQ7KAX7</accession>
<proteinExistence type="predicted"/>
<organism evidence="3 4">
    <name type="scientific">Linnemannia gamsii</name>
    <dbReference type="NCBI Taxonomy" id="64522"/>
    <lineage>
        <taxon>Eukaryota</taxon>
        <taxon>Fungi</taxon>
        <taxon>Fungi incertae sedis</taxon>
        <taxon>Mucoromycota</taxon>
        <taxon>Mortierellomycotina</taxon>
        <taxon>Mortierellomycetes</taxon>
        <taxon>Mortierellales</taxon>
        <taxon>Mortierellaceae</taxon>
        <taxon>Linnemannia</taxon>
    </lineage>
</organism>
<feature type="compositionally biased region" description="Pro residues" evidence="1">
    <location>
        <begin position="153"/>
        <end position="169"/>
    </location>
</feature>
<sequence length="638" mass="70054">MKVPSRPVSFLGLSLATALTLLSFSLSPSSSSSTSSISGVYALPVRSSQPPHPLPHSSSQPPSRKQQIQQVRRRSTNDTLASSSKKRKTPSLPAQVKTQQQKQKKKSPSTTSTSTSTRNHRNQQKRQKQKQNSLVKTKVAAVAEEQRQERKPAPAPAHPSPPSPRPPRSPLLSKKSTSPVSPPPSTSSSTTYEFDKPLLIIPPPRSVWHAGSVQLVKWSKNYARQLPKDTTVDIILADAKTNKKIFSLKRFIPFRKGSAQVWVPSKIPDNEDASYVLVLDLFHGKSQKPVTVDSAKASATAASAIASSSSSSSSKKDKPALTSGTSTTESNGTEAVAAVPEAITPAEATGGSTNSKKSLPSILRRSDINIYKRAIPSPPSSSATTTASISETISSRRENHRITATTYASPADGARADVPPTPPSQPYTGHHHIDDLPDDDTNDAASYYNNYDYDNFLRQEFPNAIHPIELEHSFGVHQKVYSRAPYTLEWKVPSRAAELLDYTATRLRLLANKDIDWSQHQSLKDNNITYQAKLLVELVRDGGPGQGEELDSVAVLARNVPVETKFQYLQIHDHVDPAFYRLRVQMLVVEVDDTPVGKRRSRKNEDPMLDGWDFAKGAQIIDRYESITRKFWVSAGAL</sequence>
<evidence type="ECO:0000313" key="3">
    <source>
        <dbReference type="EMBL" id="KAG0293713.1"/>
    </source>
</evidence>
<feature type="compositionally biased region" description="Low complexity" evidence="1">
    <location>
        <begin position="304"/>
        <end position="313"/>
    </location>
</feature>
<dbReference type="EMBL" id="JAAAIM010000146">
    <property type="protein sequence ID" value="KAG0293713.1"/>
    <property type="molecule type" value="Genomic_DNA"/>
</dbReference>
<dbReference type="Proteomes" id="UP001194696">
    <property type="component" value="Unassembled WGS sequence"/>
</dbReference>
<feature type="region of interest" description="Disordered" evidence="1">
    <location>
        <begin position="43"/>
        <end position="191"/>
    </location>
</feature>
<comment type="caution">
    <text evidence="3">The sequence shown here is derived from an EMBL/GenBank/DDBJ whole genome shotgun (WGS) entry which is preliminary data.</text>
</comment>
<keyword evidence="4" id="KW-1185">Reference proteome</keyword>
<feature type="compositionally biased region" description="Low complexity" evidence="1">
    <location>
        <begin position="380"/>
        <end position="393"/>
    </location>
</feature>
<feature type="region of interest" description="Disordered" evidence="1">
    <location>
        <begin position="304"/>
        <end position="334"/>
    </location>
</feature>
<name>A0ABQ7KAX7_9FUNG</name>
<keyword evidence="2" id="KW-0732">Signal</keyword>
<feature type="compositionally biased region" description="Low complexity" evidence="1">
    <location>
        <begin position="322"/>
        <end position="334"/>
    </location>
</feature>
<protein>
    <submittedName>
        <fullName evidence="3">Uncharacterized protein</fullName>
    </submittedName>
</protein>
<feature type="signal peptide" evidence="2">
    <location>
        <begin position="1"/>
        <end position="31"/>
    </location>
</feature>
<feature type="region of interest" description="Disordered" evidence="1">
    <location>
        <begin position="370"/>
        <end position="444"/>
    </location>
</feature>
<gene>
    <name evidence="3" type="ORF">BGZ96_002433</name>
</gene>
<evidence type="ECO:0000313" key="4">
    <source>
        <dbReference type="Proteomes" id="UP001194696"/>
    </source>
</evidence>
<reference evidence="3 4" key="1">
    <citation type="journal article" date="2020" name="Fungal Divers.">
        <title>Resolving the Mortierellaceae phylogeny through synthesis of multi-gene phylogenetics and phylogenomics.</title>
        <authorList>
            <person name="Vandepol N."/>
            <person name="Liber J."/>
            <person name="Desiro A."/>
            <person name="Na H."/>
            <person name="Kennedy M."/>
            <person name="Barry K."/>
            <person name="Grigoriev I.V."/>
            <person name="Miller A.N."/>
            <person name="O'Donnell K."/>
            <person name="Stajich J.E."/>
            <person name="Bonito G."/>
        </authorList>
    </citation>
    <scope>NUCLEOTIDE SEQUENCE [LARGE SCALE GENOMIC DNA]</scope>
    <source>
        <strain evidence="3 4">AD045</strain>
    </source>
</reference>
<evidence type="ECO:0000256" key="2">
    <source>
        <dbReference type="SAM" id="SignalP"/>
    </source>
</evidence>
<feature type="compositionally biased region" description="Low complexity" evidence="1">
    <location>
        <begin position="108"/>
        <end position="117"/>
    </location>
</feature>
<evidence type="ECO:0000256" key="1">
    <source>
        <dbReference type="SAM" id="MobiDB-lite"/>
    </source>
</evidence>
<feature type="compositionally biased region" description="Low complexity" evidence="1">
    <location>
        <begin position="170"/>
        <end position="179"/>
    </location>
</feature>
<feature type="compositionally biased region" description="Basic residues" evidence="1">
    <location>
        <begin position="118"/>
        <end position="129"/>
    </location>
</feature>
<feature type="chain" id="PRO_5045791594" evidence="2">
    <location>
        <begin position="32"/>
        <end position="638"/>
    </location>
</feature>